<proteinExistence type="predicted"/>
<dbReference type="EMBL" id="LR746278">
    <property type="protein sequence ID" value="CAA7408401.1"/>
    <property type="molecule type" value="Genomic_DNA"/>
</dbReference>
<dbReference type="SUPFAM" id="SSF46934">
    <property type="entry name" value="UBA-like"/>
    <property type="match status" value="1"/>
</dbReference>
<organism evidence="3 4">
    <name type="scientific">Spirodela intermedia</name>
    <name type="common">Intermediate duckweed</name>
    <dbReference type="NCBI Taxonomy" id="51605"/>
    <lineage>
        <taxon>Eukaryota</taxon>
        <taxon>Viridiplantae</taxon>
        <taxon>Streptophyta</taxon>
        <taxon>Embryophyta</taxon>
        <taxon>Tracheophyta</taxon>
        <taxon>Spermatophyta</taxon>
        <taxon>Magnoliopsida</taxon>
        <taxon>Liliopsida</taxon>
        <taxon>Araceae</taxon>
        <taxon>Lemnoideae</taxon>
        <taxon>Spirodela</taxon>
    </lineage>
</organism>
<evidence type="ECO:0000256" key="1">
    <source>
        <dbReference type="SAM" id="MobiDB-lite"/>
    </source>
</evidence>
<feature type="domain" description="GBF-interacting protein 1 N-terminal" evidence="2">
    <location>
        <begin position="18"/>
        <end position="74"/>
    </location>
</feature>
<feature type="compositionally biased region" description="Basic and acidic residues" evidence="1">
    <location>
        <begin position="344"/>
        <end position="356"/>
    </location>
</feature>
<feature type="compositionally biased region" description="Basic and acidic residues" evidence="1">
    <location>
        <begin position="64"/>
        <end position="84"/>
    </location>
</feature>
<feature type="compositionally biased region" description="Polar residues" evidence="1">
    <location>
        <begin position="851"/>
        <end position="864"/>
    </location>
</feature>
<feature type="region of interest" description="Disordered" evidence="1">
    <location>
        <begin position="825"/>
        <end position="893"/>
    </location>
</feature>
<feature type="region of interest" description="Disordered" evidence="1">
    <location>
        <begin position="453"/>
        <end position="476"/>
    </location>
</feature>
<feature type="region of interest" description="Disordered" evidence="1">
    <location>
        <begin position="333"/>
        <end position="367"/>
    </location>
</feature>
<gene>
    <name evidence="3" type="ORF">SI8410_15019079</name>
</gene>
<evidence type="ECO:0000313" key="4">
    <source>
        <dbReference type="Proteomes" id="UP000663760"/>
    </source>
</evidence>
<dbReference type="InterPro" id="IPR009719">
    <property type="entry name" value="GIP1_N"/>
</dbReference>
<dbReference type="Proteomes" id="UP000663760">
    <property type="component" value="Chromosome 15"/>
</dbReference>
<protein>
    <recommendedName>
        <fullName evidence="2">GBF-interacting protein 1 N-terminal domain-containing protein</fullName>
    </recommendedName>
</protein>
<dbReference type="InterPro" id="IPR009060">
    <property type="entry name" value="UBA-like_sf"/>
</dbReference>
<feature type="compositionally biased region" description="Polar residues" evidence="1">
    <location>
        <begin position="453"/>
        <end position="469"/>
    </location>
</feature>
<dbReference type="PANTHER" id="PTHR46445">
    <property type="entry name" value="RNA POLYMERASE II DEGRADATION FACTOR-LIKE PROTEIN (DUF1296)"/>
    <property type="match status" value="1"/>
</dbReference>
<feature type="region of interest" description="Disordered" evidence="1">
    <location>
        <begin position="145"/>
        <end position="172"/>
    </location>
</feature>
<feature type="region of interest" description="Disordered" evidence="1">
    <location>
        <begin position="64"/>
        <end position="113"/>
    </location>
</feature>
<dbReference type="PANTHER" id="PTHR46445:SF3">
    <property type="entry name" value="RNA POLYMERASE II DEGRADATION FACTOR-LIKE PROTEIN (DUF1296)-RELATED"/>
    <property type="match status" value="1"/>
</dbReference>
<dbReference type="Pfam" id="PF06972">
    <property type="entry name" value="GIP1_N"/>
    <property type="match status" value="1"/>
</dbReference>
<feature type="compositionally biased region" description="Gly residues" evidence="1">
    <location>
        <begin position="1"/>
        <end position="14"/>
    </location>
</feature>
<evidence type="ECO:0000259" key="2">
    <source>
        <dbReference type="Pfam" id="PF06972"/>
    </source>
</evidence>
<reference evidence="3" key="1">
    <citation type="submission" date="2020-02" db="EMBL/GenBank/DDBJ databases">
        <authorList>
            <person name="Scholz U."/>
            <person name="Mascher M."/>
            <person name="Fiebig A."/>
        </authorList>
    </citation>
    <scope>NUCLEOTIDE SEQUENCE</scope>
</reference>
<feature type="region of interest" description="Disordered" evidence="1">
    <location>
        <begin position="1"/>
        <end position="21"/>
    </location>
</feature>
<accession>A0A7I8LEF7</accession>
<keyword evidence="4" id="KW-1185">Reference proteome</keyword>
<feature type="compositionally biased region" description="Polar residues" evidence="1">
    <location>
        <begin position="161"/>
        <end position="172"/>
    </location>
</feature>
<dbReference type="AlphaFoldDB" id="A0A7I8LEF7"/>
<feature type="region of interest" description="Disordered" evidence="1">
    <location>
        <begin position="230"/>
        <end position="255"/>
    </location>
</feature>
<dbReference type="OrthoDB" id="762072at2759"/>
<feature type="compositionally biased region" description="Polar residues" evidence="1">
    <location>
        <begin position="490"/>
        <end position="512"/>
    </location>
</feature>
<sequence>MSSNGEGGRGGPGHAGSTTKKMLQNIKEIVGGNFSDDEIYAMLKECNMDPSEAVHRLLNQDSFQEVKSKREKKKDVKETVESRPRLTNSSHRGSKGVADRGARVGSTHISSSANYSKPMAKRETGINAIPTSSVSVPGVVGPIGTKSSIPSSDSVPLEAAGSSTLTPDNLSSQYSTGVQNAWTGMAGQRTLADIVKMGRPPGKVVRAPVAPTNSDSSHDVILPTSQHFGAKAPSSLVKPSESHRESSMPGDSNILFEQGDSVAQHLSHDEWLLVDQPKAGTGSSLLETRGTSGGFADPSTSSNLPVDGIDLHHGSQLDEIRVQGNIEGVILAEDSSRPITTSDRQPHLDNSRRDSGLDGGSTKDTSSFQSEIHNFEHNEVDVGDEEVPAATSNLRRLTLEKEDASVTHAEDNPAVIIPNHLQVTNADCSYLSFGTFGSGINAAFSGPFASKAQNSNLDVPCETSESTPVDDSDARNSEYFSNEHLGVTLNENAENRSSPNVESYEAPSSSQPDVVRSENTDAMDGLQYRLQSSIPGYTFSNTGEPTAAPSYASVQGNSHMQSPAPFSSVMQAYPSSLPGNLLASVVPPQEYDLPHSSLLATQSMPTKYSTAMSSISGPTVSMPETVKPGGGFSAAPPALQSLAATSIPAGPAVPQHLPPVPQYSQPTLPLGHFANMISYPPYLPPSYTYMPSAAAAAFQQALAGSTTYHQSPVAALHAAGLKYTLPQYKNSTAVGNLPLSAAVPSGLAGFGGSPSMPGNLLLNPSGASVGSVAAYDDILNAQYKEQSQYAPPQQNESSMWLHGGGSRAAVSGLSGGAAYYNLHQGPNQHGGFRQSQQPSPYGGAAGYPNFYLSQGSATGQQEHLQSPGDARLSGSQGPAAPPAAAHQMWQHNY</sequence>
<evidence type="ECO:0000313" key="3">
    <source>
        <dbReference type="EMBL" id="CAA7408401.1"/>
    </source>
</evidence>
<feature type="region of interest" description="Disordered" evidence="1">
    <location>
        <begin position="283"/>
        <end position="310"/>
    </location>
</feature>
<feature type="region of interest" description="Disordered" evidence="1">
    <location>
        <begin position="490"/>
        <end position="516"/>
    </location>
</feature>
<name>A0A7I8LEF7_SPIIN</name>